<comment type="caution">
    <text evidence="2">The sequence shown here is derived from an EMBL/GenBank/DDBJ whole genome shotgun (WGS) entry which is preliminary data.</text>
</comment>
<dbReference type="STRING" id="1618446.UV61_C0002G0185"/>
<reference evidence="2 3" key="1">
    <citation type="journal article" date="2015" name="Nature">
        <title>rRNA introns, odd ribosomes, and small enigmatic genomes across a large radiation of phyla.</title>
        <authorList>
            <person name="Brown C.T."/>
            <person name="Hug L.A."/>
            <person name="Thomas B.C."/>
            <person name="Sharon I."/>
            <person name="Castelle C.J."/>
            <person name="Singh A."/>
            <person name="Wilkins M.J."/>
            <person name="Williams K.H."/>
            <person name="Banfield J.F."/>
        </authorList>
    </citation>
    <scope>NUCLEOTIDE SEQUENCE [LARGE SCALE GENOMIC DNA]</scope>
</reference>
<protein>
    <recommendedName>
        <fullName evidence="1">Spore protein YkvP/CgeB glycosyl transferase-like domain-containing protein</fullName>
    </recommendedName>
</protein>
<dbReference type="InterPro" id="IPR055259">
    <property type="entry name" value="YkvP/CgeB_Glyco_trans-like"/>
</dbReference>
<feature type="domain" description="Spore protein YkvP/CgeB glycosyl transferase-like" evidence="1">
    <location>
        <begin position="180"/>
        <end position="324"/>
    </location>
</feature>
<dbReference type="SUPFAM" id="SSF53756">
    <property type="entry name" value="UDP-Glycosyltransferase/glycogen phosphorylase"/>
    <property type="match status" value="1"/>
</dbReference>
<sequence>MSQTKILFVSHSLSAFTKPVFNNLQTLDFSVQLFDYYSPNIRSKILGLLKNVSSRHSDLEKLINASVNQDFINKAVRFKPKFILLFKAKNIYPETISNLRQKGFIVINWFPDYYDDWNWIRTHAANYDYFFTPCEYVQAQLKKLGVTSYYLPFAADADPTFRQTPKKYQATFVGRFTKRRNHFFQKVLTANLLDVWGYSHWVNSIYKSVYHGEITPQKTKEIIRQSKITLNTLTATDNVPIISVNYRMFEATGVGGFVLSWYNHPLEEFFKIGHEIEVFKTPDEALAKTKFYLKNESAREKIARAGWKRTTKDHTYLVRLRDLIKHLKV</sequence>
<dbReference type="AlphaFoldDB" id="A0A0G1CPH4"/>
<name>A0A0G1CPH4_9BACT</name>
<gene>
    <name evidence="2" type="ORF">UV61_C0002G0185</name>
</gene>
<evidence type="ECO:0000313" key="2">
    <source>
        <dbReference type="EMBL" id="KKS87464.1"/>
    </source>
</evidence>
<dbReference type="EMBL" id="LCFD01000002">
    <property type="protein sequence ID" value="KKS87464.1"/>
    <property type="molecule type" value="Genomic_DNA"/>
</dbReference>
<evidence type="ECO:0000259" key="1">
    <source>
        <dbReference type="Pfam" id="PF13524"/>
    </source>
</evidence>
<dbReference type="Proteomes" id="UP000034050">
    <property type="component" value="Unassembled WGS sequence"/>
</dbReference>
<proteinExistence type="predicted"/>
<accession>A0A0G1CPH4</accession>
<dbReference type="PATRIC" id="fig|1618446.3.peg.309"/>
<dbReference type="Pfam" id="PF13524">
    <property type="entry name" value="Glyco_trans_1_2"/>
    <property type="match status" value="1"/>
</dbReference>
<evidence type="ECO:0000313" key="3">
    <source>
        <dbReference type="Proteomes" id="UP000034050"/>
    </source>
</evidence>
<organism evidence="2 3">
    <name type="scientific">Candidatus Gottesmanbacteria bacterium GW2011_GWB1_43_11</name>
    <dbReference type="NCBI Taxonomy" id="1618446"/>
    <lineage>
        <taxon>Bacteria</taxon>
        <taxon>Candidatus Gottesmaniibacteriota</taxon>
    </lineage>
</organism>